<keyword evidence="3" id="KW-1185">Reference proteome</keyword>
<dbReference type="eggNOG" id="ENOG5033N4I">
    <property type="taxonomic scope" value="Bacteria"/>
</dbReference>
<dbReference type="AlphaFoldDB" id="W0V0H0"/>
<feature type="chain" id="PRO_5004797189" evidence="1">
    <location>
        <begin position="23"/>
        <end position="112"/>
    </location>
</feature>
<accession>W0V0H0</accession>
<protein>
    <submittedName>
        <fullName evidence="2">Uncharacterized domain protein</fullName>
    </submittedName>
</protein>
<dbReference type="EMBL" id="HG322949">
    <property type="protein sequence ID" value="CDG80782.1"/>
    <property type="molecule type" value="Genomic_DNA"/>
</dbReference>
<dbReference type="InterPro" id="IPR031560">
    <property type="entry name" value="CzcE"/>
</dbReference>
<dbReference type="Proteomes" id="UP000027604">
    <property type="component" value="Chromosome I"/>
</dbReference>
<dbReference type="PATRIC" id="fig|1349767.4.peg.3498"/>
<dbReference type="STRING" id="1349767.GJA_114"/>
<proteinExistence type="predicted"/>
<evidence type="ECO:0000256" key="1">
    <source>
        <dbReference type="SAM" id="SignalP"/>
    </source>
</evidence>
<keyword evidence="1" id="KW-0732">Signal</keyword>
<dbReference type="RefSeq" id="WP_051780077.1">
    <property type="nucleotide sequence ID" value="NZ_BCTH01000060.1"/>
</dbReference>
<dbReference type="Pfam" id="PF16986">
    <property type="entry name" value="CzcE"/>
    <property type="match status" value="1"/>
</dbReference>
<evidence type="ECO:0000313" key="3">
    <source>
        <dbReference type="Proteomes" id="UP000027604"/>
    </source>
</evidence>
<gene>
    <name evidence="2" type="ORF">GJA_114</name>
</gene>
<dbReference type="HOGENOM" id="CLU_168906_0_0_4"/>
<reference evidence="2 3" key="1">
    <citation type="journal article" date="2015" name="Genome Announc.">
        <title>Genome Sequence of Mushroom Soft-Rot Pathogen Janthinobacterium agaricidamnosum.</title>
        <authorList>
            <person name="Graupner K."/>
            <person name="Lackner G."/>
            <person name="Hertweck C."/>
        </authorList>
    </citation>
    <scope>NUCLEOTIDE SEQUENCE [LARGE SCALE GENOMIC DNA]</scope>
    <source>
        <strain evidence="3">NBRC 102515 / DSM 9628</strain>
    </source>
</reference>
<sequence length="112" mass="11391">MLKLSSAAILILSAVLAHGAQAAAPTGGADDYGVAAAPNTAGRTISVQPGAKYLNVTNGETVNISIAGKNFAWNVNTFPSKTVFDLSEIAPKDVPADGIKVYVADNPLYSGS</sequence>
<evidence type="ECO:0000313" key="2">
    <source>
        <dbReference type="EMBL" id="CDG80782.1"/>
    </source>
</evidence>
<name>W0V0H0_9BURK</name>
<feature type="signal peptide" evidence="1">
    <location>
        <begin position="1"/>
        <end position="22"/>
    </location>
</feature>
<dbReference type="InterPro" id="IPR038674">
    <property type="entry name" value="CzcE_sf"/>
</dbReference>
<dbReference type="Gene3D" id="2.60.40.2280">
    <property type="entry name" value="Heavy-metal resistance protein CzcE"/>
    <property type="match status" value="1"/>
</dbReference>
<organism evidence="2 3">
    <name type="scientific">Janthinobacterium agaricidamnosum NBRC 102515 = DSM 9628</name>
    <dbReference type="NCBI Taxonomy" id="1349767"/>
    <lineage>
        <taxon>Bacteria</taxon>
        <taxon>Pseudomonadati</taxon>
        <taxon>Pseudomonadota</taxon>
        <taxon>Betaproteobacteria</taxon>
        <taxon>Burkholderiales</taxon>
        <taxon>Oxalobacteraceae</taxon>
        <taxon>Janthinobacterium</taxon>
    </lineage>
</organism>
<dbReference type="KEGG" id="jag:GJA_114"/>